<dbReference type="EMBL" id="MLQS01000015">
    <property type="protein sequence ID" value="OIJ20162.1"/>
    <property type="molecule type" value="Genomic_DNA"/>
</dbReference>
<keyword evidence="2" id="KW-1185">Reference proteome</keyword>
<sequence length="139" mass="16229">MKIYVTMKSVSRRKDYLNRKEFVLKSTPQSLRQLITEIIALNVEQLNEKKLEKPFLHFLTNEEIVIQSSTGKVGFDTKYNENKSDEQEAVNTAIQAFRDGLFKVFLNEKEQEALDIPLLLQDGDEVVFIRLTMLTGRMW</sequence>
<reference evidence="1 2" key="1">
    <citation type="submission" date="2016-10" db="EMBL/GenBank/DDBJ databases">
        <title>Draft genome sequences of four alkaliphilic bacteria belonging to the Anaerobacillus genus.</title>
        <authorList>
            <person name="Bassil N.M."/>
            <person name="Lloyd J.R."/>
        </authorList>
    </citation>
    <scope>NUCLEOTIDE SEQUENCE [LARGE SCALE GENOMIC DNA]</scope>
    <source>
        <strain evidence="1 2">DSM 22531</strain>
    </source>
</reference>
<dbReference type="Proteomes" id="UP000180057">
    <property type="component" value="Unassembled WGS sequence"/>
</dbReference>
<dbReference type="AlphaFoldDB" id="A0A1S2M5W2"/>
<organism evidence="1 2">
    <name type="scientific">Anaerobacillus alkalidiazotrophicus</name>
    <dbReference type="NCBI Taxonomy" id="472963"/>
    <lineage>
        <taxon>Bacteria</taxon>
        <taxon>Bacillati</taxon>
        <taxon>Bacillota</taxon>
        <taxon>Bacilli</taxon>
        <taxon>Bacillales</taxon>
        <taxon>Bacillaceae</taxon>
        <taxon>Anaerobacillus</taxon>
    </lineage>
</organism>
<protein>
    <submittedName>
        <fullName evidence="1">Uncharacterized protein</fullName>
    </submittedName>
</protein>
<name>A0A1S2M5W2_9BACI</name>
<comment type="caution">
    <text evidence="1">The sequence shown here is derived from an EMBL/GenBank/DDBJ whole genome shotgun (WGS) entry which is preliminary data.</text>
</comment>
<evidence type="ECO:0000313" key="1">
    <source>
        <dbReference type="EMBL" id="OIJ20162.1"/>
    </source>
</evidence>
<dbReference type="STRING" id="472963.BKP45_10295"/>
<dbReference type="OrthoDB" id="9808343at2"/>
<gene>
    <name evidence="1" type="ORF">BKP45_10295</name>
</gene>
<accession>A0A1S2M5W2</accession>
<evidence type="ECO:0000313" key="2">
    <source>
        <dbReference type="Proteomes" id="UP000180057"/>
    </source>
</evidence>
<proteinExistence type="predicted"/>
<dbReference type="RefSeq" id="WP_071389602.1">
    <property type="nucleotide sequence ID" value="NZ_MLQS01000015.1"/>
</dbReference>